<gene>
    <name evidence="1" type="ORF">QXL92_31865</name>
</gene>
<sequence>MDDRTEKLIADLRRASVRTPAQRAQDTEIHARIAALIAAGEISEDELHRGVLRARLKIYGHAAEVPGHGPLARLPAWTDGLCTDPEVTTFVFMNGSVGRECYDRLASDVSIVHCSKLLRDLNDSGQLDLADPTMNGIVAAAWASGEPGSASCIGYREWQKLFRLNGFTYLGVPSPRPTEPVSVYRGCTPEHRFGMSWSTEVAVARRFATAGMSSRPPGVIYVAHVHPEHLLAFIDEGHDEHEWVVDPLGLSDANVRLLDLPGPQVEEGGASTEP</sequence>
<comment type="caution">
    <text evidence="1">The sequence shown here is derived from an EMBL/GenBank/DDBJ whole genome shotgun (WGS) entry which is preliminary data.</text>
</comment>
<accession>A0AAJ1SFG7</accession>
<name>A0AAJ1SFG7_9MYCO</name>
<proteinExistence type="predicted"/>
<dbReference type="EMBL" id="JAUFSA010000004">
    <property type="protein sequence ID" value="MDP7739332.1"/>
    <property type="molecule type" value="Genomic_DNA"/>
</dbReference>
<organism evidence="1 2">
    <name type="scientific">Mycobacterium paragordonae</name>
    <dbReference type="NCBI Taxonomy" id="1389713"/>
    <lineage>
        <taxon>Bacteria</taxon>
        <taxon>Bacillati</taxon>
        <taxon>Actinomycetota</taxon>
        <taxon>Actinomycetes</taxon>
        <taxon>Mycobacteriales</taxon>
        <taxon>Mycobacteriaceae</taxon>
        <taxon>Mycobacterium</taxon>
    </lineage>
</organism>
<dbReference type="AlphaFoldDB" id="A0AAJ1SFG7"/>
<reference evidence="1" key="1">
    <citation type="submission" date="2023-06" db="EMBL/GenBank/DDBJ databases">
        <title>Identification of two novel mycobacterium reveal diversities and complexities of Mycobacterium gordonae clade.</title>
        <authorList>
            <person name="Matsumoto Y."/>
            <person name="Nakamura S."/>
            <person name="Motooka D."/>
            <person name="Fukushima K."/>
        </authorList>
    </citation>
    <scope>NUCLEOTIDE SEQUENCE</scope>
    <source>
        <strain evidence="1">TY812</strain>
    </source>
</reference>
<dbReference type="Proteomes" id="UP001229081">
    <property type="component" value="Unassembled WGS sequence"/>
</dbReference>
<dbReference type="RefSeq" id="WP_166460406.1">
    <property type="nucleotide sequence ID" value="NZ_JAUFSA010000004.1"/>
</dbReference>
<evidence type="ECO:0000313" key="1">
    <source>
        <dbReference type="EMBL" id="MDP7739332.1"/>
    </source>
</evidence>
<evidence type="ECO:0000313" key="2">
    <source>
        <dbReference type="Proteomes" id="UP001229081"/>
    </source>
</evidence>
<protein>
    <submittedName>
        <fullName evidence="1">Uncharacterized protein</fullName>
    </submittedName>
</protein>